<reference evidence="2" key="1">
    <citation type="journal article" date="2019" name="Int. J. Syst. Evol. Microbiol.">
        <title>The Global Catalogue of Microorganisms (GCM) 10K type strain sequencing project: providing services to taxonomists for standard genome sequencing and annotation.</title>
        <authorList>
            <consortium name="The Broad Institute Genomics Platform"/>
            <consortium name="The Broad Institute Genome Sequencing Center for Infectious Disease"/>
            <person name="Wu L."/>
            <person name="Ma J."/>
        </authorList>
    </citation>
    <scope>NUCLEOTIDE SEQUENCE [LARGE SCALE GENOMIC DNA]</scope>
    <source>
        <strain evidence="2">CCUG 62952</strain>
    </source>
</reference>
<dbReference type="EMBL" id="JBHTJH010000004">
    <property type="protein sequence ID" value="MFD0862324.1"/>
    <property type="molecule type" value="Genomic_DNA"/>
</dbReference>
<name>A0ABW3CZP1_9FLAO</name>
<dbReference type="Pfam" id="PF14054">
    <property type="entry name" value="DUF4249"/>
    <property type="match status" value="1"/>
</dbReference>
<keyword evidence="2" id="KW-1185">Reference proteome</keyword>
<dbReference type="RefSeq" id="WP_386407023.1">
    <property type="nucleotide sequence ID" value="NZ_JBHTJH010000004.1"/>
</dbReference>
<dbReference type="InterPro" id="IPR025345">
    <property type="entry name" value="DUF4249"/>
</dbReference>
<proteinExistence type="predicted"/>
<sequence length="270" mass="30213">MKKLVYIILFGLLLSACEDVIDVDVSNSEPRLVIDALLVRPLNDNGFLNSNYNIKLSLSSPFFAEEIPPATGATVFITAEDGTEYAYQDDDNDGDYNPVNPFSLEFDIDYTLTVIYDGETYTATERLMPTVPIDNLEQGDGVLFGGDETEVKVTFTDEATRNDYYLFDLGFDLFLPSEDEFYNGSEFTFSYFYEDMLEGEEVNIRILGITEQFYNYMNILLVQADQDGGGPFQSPAATVRGNIANNTDSDNFPLGYFSISEVDDASITIQ</sequence>
<evidence type="ECO:0000313" key="1">
    <source>
        <dbReference type="EMBL" id="MFD0862324.1"/>
    </source>
</evidence>
<organism evidence="1 2">
    <name type="scientific">Sungkyunkwania multivorans</name>
    <dbReference type="NCBI Taxonomy" id="1173618"/>
    <lineage>
        <taxon>Bacteria</taxon>
        <taxon>Pseudomonadati</taxon>
        <taxon>Bacteroidota</taxon>
        <taxon>Flavobacteriia</taxon>
        <taxon>Flavobacteriales</taxon>
        <taxon>Flavobacteriaceae</taxon>
        <taxon>Sungkyunkwania</taxon>
    </lineage>
</organism>
<gene>
    <name evidence="1" type="ORF">ACFQ1M_08880</name>
</gene>
<evidence type="ECO:0000313" key="2">
    <source>
        <dbReference type="Proteomes" id="UP001596978"/>
    </source>
</evidence>
<dbReference type="Proteomes" id="UP001596978">
    <property type="component" value="Unassembled WGS sequence"/>
</dbReference>
<protein>
    <submittedName>
        <fullName evidence="1">DUF4249 family protein</fullName>
    </submittedName>
</protein>
<accession>A0ABW3CZP1</accession>
<comment type="caution">
    <text evidence="1">The sequence shown here is derived from an EMBL/GenBank/DDBJ whole genome shotgun (WGS) entry which is preliminary data.</text>
</comment>
<dbReference type="PROSITE" id="PS51257">
    <property type="entry name" value="PROKAR_LIPOPROTEIN"/>
    <property type="match status" value="1"/>
</dbReference>